<dbReference type="InterPro" id="IPR045391">
    <property type="entry name" value="DUF6520"/>
</dbReference>
<organism evidence="2 3">
    <name type="scientific">Belliella pelovolcani</name>
    <dbReference type="NCBI Taxonomy" id="529505"/>
    <lineage>
        <taxon>Bacteria</taxon>
        <taxon>Pseudomonadati</taxon>
        <taxon>Bacteroidota</taxon>
        <taxon>Cytophagia</taxon>
        <taxon>Cytophagales</taxon>
        <taxon>Cyclobacteriaceae</taxon>
        <taxon>Belliella</taxon>
    </lineage>
</organism>
<keyword evidence="1" id="KW-0732">Signal</keyword>
<sequence length="97" mass="10950">MNNLKKRIPLLTFVLAAVFAFAFTQPKTSSMDVFGTEDEITWYIIDEDATLGVDYRCDQSIEPIHCLYEAPDRTTGNPVGPIEREFVLLNPNLPTVD</sequence>
<feature type="chain" id="PRO_5013156640" evidence="1">
    <location>
        <begin position="23"/>
        <end position="97"/>
    </location>
</feature>
<dbReference type="Pfam" id="PF20130">
    <property type="entry name" value="DUF6520"/>
    <property type="match status" value="1"/>
</dbReference>
<name>A0A1N7MK38_9BACT</name>
<evidence type="ECO:0000313" key="3">
    <source>
        <dbReference type="Proteomes" id="UP000186026"/>
    </source>
</evidence>
<dbReference type="AlphaFoldDB" id="A0A1N7MK38"/>
<evidence type="ECO:0000313" key="2">
    <source>
        <dbReference type="EMBL" id="SIS86515.1"/>
    </source>
</evidence>
<dbReference type="RefSeq" id="WP_076500755.1">
    <property type="nucleotide sequence ID" value="NZ_FTOP01000006.1"/>
</dbReference>
<protein>
    <submittedName>
        <fullName evidence="2">Uncharacterized protein</fullName>
    </submittedName>
</protein>
<evidence type="ECO:0000256" key="1">
    <source>
        <dbReference type="SAM" id="SignalP"/>
    </source>
</evidence>
<dbReference type="Proteomes" id="UP000186026">
    <property type="component" value="Unassembled WGS sequence"/>
</dbReference>
<dbReference type="EMBL" id="FTOP01000006">
    <property type="protein sequence ID" value="SIS86515.1"/>
    <property type="molecule type" value="Genomic_DNA"/>
</dbReference>
<dbReference type="OrthoDB" id="826782at2"/>
<gene>
    <name evidence="2" type="ORF">SAMN05421761_106167</name>
</gene>
<accession>A0A1N7MK38</accession>
<reference evidence="3" key="1">
    <citation type="submission" date="2017-01" db="EMBL/GenBank/DDBJ databases">
        <authorList>
            <person name="Varghese N."/>
            <person name="Submissions S."/>
        </authorList>
    </citation>
    <scope>NUCLEOTIDE SEQUENCE [LARGE SCALE GENOMIC DNA]</scope>
    <source>
        <strain evidence="3">DSM 46698</strain>
    </source>
</reference>
<proteinExistence type="predicted"/>
<feature type="signal peptide" evidence="1">
    <location>
        <begin position="1"/>
        <end position="22"/>
    </location>
</feature>
<keyword evidence="3" id="KW-1185">Reference proteome</keyword>